<keyword evidence="3" id="KW-1185">Reference proteome</keyword>
<accession>A0A6G2B6F8</accession>
<feature type="domain" description="Aminoglycoside phosphotransferase" evidence="1">
    <location>
        <begin position="27"/>
        <end position="280"/>
    </location>
</feature>
<dbReference type="Proteomes" id="UP000473014">
    <property type="component" value="Unassembled WGS sequence"/>
</dbReference>
<dbReference type="Pfam" id="PF01636">
    <property type="entry name" value="APH"/>
    <property type="match status" value="1"/>
</dbReference>
<gene>
    <name evidence="2" type="ORF">F0L17_00925</name>
</gene>
<dbReference type="RefSeq" id="WP_155069310.1">
    <property type="nucleotide sequence ID" value="NZ_WIXO01000001.1"/>
</dbReference>
<evidence type="ECO:0000259" key="1">
    <source>
        <dbReference type="Pfam" id="PF01636"/>
    </source>
</evidence>
<dbReference type="OrthoDB" id="5490445at2"/>
<organism evidence="2 3">
    <name type="scientific">Streptomyces taklimakanensis</name>
    <dbReference type="NCBI Taxonomy" id="2569853"/>
    <lineage>
        <taxon>Bacteria</taxon>
        <taxon>Bacillati</taxon>
        <taxon>Actinomycetota</taxon>
        <taxon>Actinomycetes</taxon>
        <taxon>Kitasatosporales</taxon>
        <taxon>Streptomycetaceae</taxon>
        <taxon>Streptomyces</taxon>
    </lineage>
</organism>
<proteinExistence type="predicted"/>
<dbReference type="GO" id="GO:0016740">
    <property type="term" value="F:transferase activity"/>
    <property type="evidence" value="ECO:0007669"/>
    <property type="project" value="UniProtKB-KW"/>
</dbReference>
<evidence type="ECO:0000313" key="3">
    <source>
        <dbReference type="Proteomes" id="UP000473014"/>
    </source>
</evidence>
<name>A0A6G2B6F8_9ACTN</name>
<sequence>MNPEDLDPETAAVLAAVSVTPADVVECVPLAGGTYNSLLRVVLRDGRRWVVKRPLSAGGGSTLRYEHDLLRGETEYYSAVRDMPGVPAPRLVHVETGGEPPVVSGLVMTECPGVPWHEADASLTPGERKRLREELGGVVARLHTATGPGFGYPARPFGPPAADWRRTFTTMVDAVLDDAVRYGVRLPRPVAWVRDALAAAGDVLTDVTRPALVHFDLWQGNLLLDGAPGARTLGGVIDAERMFWGDPVAEFVSLALFGDIERDDAFLTGYAAAGGGVTFTDSVRLRLHLYRCYLYLIMLVEAVPRRYSPEQRAWTRQHAGGHLAVSLDAVASALTGRSRSRH</sequence>
<dbReference type="AlphaFoldDB" id="A0A6G2B6F8"/>
<dbReference type="SUPFAM" id="SSF56112">
    <property type="entry name" value="Protein kinase-like (PK-like)"/>
    <property type="match status" value="1"/>
</dbReference>
<dbReference type="PANTHER" id="PTHR21310:SF15">
    <property type="entry name" value="AMINOGLYCOSIDE PHOSPHOTRANSFERASE DOMAIN-CONTAINING PROTEIN"/>
    <property type="match status" value="1"/>
</dbReference>
<dbReference type="InterPro" id="IPR051678">
    <property type="entry name" value="AGP_Transferase"/>
</dbReference>
<evidence type="ECO:0000313" key="2">
    <source>
        <dbReference type="EMBL" id="MTE17716.1"/>
    </source>
</evidence>
<dbReference type="InterPro" id="IPR011009">
    <property type="entry name" value="Kinase-like_dom_sf"/>
</dbReference>
<protein>
    <submittedName>
        <fullName evidence="2">Phosphotransferase</fullName>
    </submittedName>
</protein>
<keyword evidence="2" id="KW-0808">Transferase</keyword>
<dbReference type="Gene3D" id="3.90.1200.10">
    <property type="match status" value="1"/>
</dbReference>
<dbReference type="PANTHER" id="PTHR21310">
    <property type="entry name" value="AMINOGLYCOSIDE PHOSPHOTRANSFERASE-RELATED-RELATED"/>
    <property type="match status" value="1"/>
</dbReference>
<reference evidence="2 3" key="1">
    <citation type="submission" date="2019-11" db="EMBL/GenBank/DDBJ databases">
        <authorList>
            <person name="Yuan L."/>
        </authorList>
    </citation>
    <scope>NUCLEOTIDE SEQUENCE [LARGE SCALE GENOMIC DNA]</scope>
    <source>
        <strain evidence="2 3">TRM43335</strain>
    </source>
</reference>
<dbReference type="InterPro" id="IPR002575">
    <property type="entry name" value="Aminoglycoside_PTrfase"/>
</dbReference>
<dbReference type="EMBL" id="WIXO01000001">
    <property type="protein sequence ID" value="MTE17716.1"/>
    <property type="molecule type" value="Genomic_DNA"/>
</dbReference>
<comment type="caution">
    <text evidence="2">The sequence shown here is derived from an EMBL/GenBank/DDBJ whole genome shotgun (WGS) entry which is preliminary data.</text>
</comment>